<protein>
    <recommendedName>
        <fullName evidence="2">Retrotransposon Copia-like N-terminal domain-containing protein</fullName>
    </recommendedName>
</protein>
<keyword evidence="4" id="KW-1185">Reference proteome</keyword>
<dbReference type="Proteomes" id="UP000290289">
    <property type="component" value="Chromosome 16"/>
</dbReference>
<reference evidence="3 4" key="1">
    <citation type="submission" date="2018-10" db="EMBL/GenBank/DDBJ databases">
        <title>A high-quality apple genome assembly.</title>
        <authorList>
            <person name="Hu J."/>
        </authorList>
    </citation>
    <scope>NUCLEOTIDE SEQUENCE [LARGE SCALE GENOMIC DNA]</scope>
    <source>
        <strain evidence="4">cv. HFTH1</strain>
        <tissue evidence="3">Young leaf</tissue>
    </source>
</reference>
<feature type="region of interest" description="Disordered" evidence="1">
    <location>
        <begin position="1"/>
        <end position="24"/>
    </location>
</feature>
<dbReference type="AlphaFoldDB" id="A0A498HM13"/>
<sequence>MAEENVSSADSASSSSPNLTKGVKNNPNQRLCSVLLNEFNYLPWSRAVSLALGGRSKLGFINGSFEPLESTSPIYDGDHIEVCETNLALIPNYHILAKAPTTSRARLRRSTILSALGPDHTLMVLFLGTHTRTSLWVTYHGIAHARTRLSSEFRWNPR</sequence>
<feature type="compositionally biased region" description="Low complexity" evidence="1">
    <location>
        <begin position="7"/>
        <end position="16"/>
    </location>
</feature>
<name>A0A498HM13_MALDO</name>
<dbReference type="InterPro" id="IPR029472">
    <property type="entry name" value="Copia-like_N"/>
</dbReference>
<gene>
    <name evidence="3" type="ORF">DVH24_025480</name>
</gene>
<comment type="caution">
    <text evidence="3">The sequence shown here is derived from an EMBL/GenBank/DDBJ whole genome shotgun (WGS) entry which is preliminary data.</text>
</comment>
<evidence type="ECO:0000256" key="1">
    <source>
        <dbReference type="SAM" id="MobiDB-lite"/>
    </source>
</evidence>
<proteinExistence type="predicted"/>
<accession>A0A498HM13</accession>
<organism evidence="3 4">
    <name type="scientific">Malus domestica</name>
    <name type="common">Apple</name>
    <name type="synonym">Pyrus malus</name>
    <dbReference type="NCBI Taxonomy" id="3750"/>
    <lineage>
        <taxon>Eukaryota</taxon>
        <taxon>Viridiplantae</taxon>
        <taxon>Streptophyta</taxon>
        <taxon>Embryophyta</taxon>
        <taxon>Tracheophyta</taxon>
        <taxon>Spermatophyta</taxon>
        <taxon>Magnoliopsida</taxon>
        <taxon>eudicotyledons</taxon>
        <taxon>Gunneridae</taxon>
        <taxon>Pentapetalae</taxon>
        <taxon>rosids</taxon>
        <taxon>fabids</taxon>
        <taxon>Rosales</taxon>
        <taxon>Rosaceae</taxon>
        <taxon>Amygdaloideae</taxon>
        <taxon>Maleae</taxon>
        <taxon>Malus</taxon>
    </lineage>
</organism>
<dbReference type="Pfam" id="PF14244">
    <property type="entry name" value="Retrotran_gag_3"/>
    <property type="match status" value="1"/>
</dbReference>
<evidence type="ECO:0000313" key="4">
    <source>
        <dbReference type="Proteomes" id="UP000290289"/>
    </source>
</evidence>
<evidence type="ECO:0000259" key="2">
    <source>
        <dbReference type="Pfam" id="PF14244"/>
    </source>
</evidence>
<dbReference type="EMBL" id="RDQH01000342">
    <property type="protein sequence ID" value="RXH71979.1"/>
    <property type="molecule type" value="Genomic_DNA"/>
</dbReference>
<feature type="domain" description="Retrotransposon Copia-like N-terminal" evidence="2">
    <location>
        <begin position="26"/>
        <end position="66"/>
    </location>
</feature>
<evidence type="ECO:0000313" key="3">
    <source>
        <dbReference type="EMBL" id="RXH71979.1"/>
    </source>
</evidence>